<geneLocation type="plasmid" evidence="1">
    <name>HPS5839</name>
</geneLocation>
<keyword evidence="1" id="KW-0614">Plasmid</keyword>
<dbReference type="EMBL" id="HQ441170">
    <property type="protein sequence ID" value="ADY18542.1"/>
    <property type="molecule type" value="Genomic_DNA"/>
</dbReference>
<accession>F1CNF4</accession>
<protein>
    <submittedName>
        <fullName evidence="1">Alpha amylase catalytic region</fullName>
    </submittedName>
</protein>
<organism evidence="1">
    <name type="scientific">Glaesserella parasuis</name>
    <name type="common">Haemophilus parasuis</name>
    <dbReference type="NCBI Taxonomy" id="738"/>
    <lineage>
        <taxon>Bacteria</taxon>
        <taxon>Pseudomonadati</taxon>
        <taxon>Pseudomonadota</taxon>
        <taxon>Gammaproteobacteria</taxon>
        <taxon>Pasteurellales</taxon>
        <taxon>Pasteurellaceae</taxon>
        <taxon>Glaesserella</taxon>
    </lineage>
</organism>
<reference evidence="1" key="1">
    <citation type="submission" date="2010-10" db="EMBL/GenBank/DDBJ databases">
        <authorList>
            <person name="Liu Y.Y."/>
            <person name="He Q.G."/>
        </authorList>
    </citation>
    <scope>NUCLEOTIDE SEQUENCE</scope>
    <source>
        <strain evidence="1">Lung5839</strain>
        <plasmid evidence="1">HPS5839</plasmid>
    </source>
</reference>
<name>F1CNF4_GLAPU</name>
<evidence type="ECO:0000313" key="1">
    <source>
        <dbReference type="EMBL" id="ADY18542.1"/>
    </source>
</evidence>
<sequence length="183" mass="21444">MIISYQNTEAEQSLMRKFAEFVEQYAANGDYQFYIPNLSEQTKKTEPVVKIFTKSAYDNKGMFPFVAYLADFPYYNHFDSEGWMGHVVGNFEDTEENLEKLKAAYINLTNVDPDVSLLTTNNKIWEIGKCVLFNNTRWINMETAFKHYLKTITEDPDVLRKHLFFRDGELYPDVKELIEADKS</sequence>
<dbReference type="AlphaFoldDB" id="F1CNF4"/>
<proteinExistence type="predicted"/>